<keyword evidence="4" id="KW-1185">Reference proteome</keyword>
<accession>A0A4R6UZL7</accession>
<organism evidence="3 4">
    <name type="scientific">Actinorugispora endophytica</name>
    <dbReference type="NCBI Taxonomy" id="1605990"/>
    <lineage>
        <taxon>Bacteria</taxon>
        <taxon>Bacillati</taxon>
        <taxon>Actinomycetota</taxon>
        <taxon>Actinomycetes</taxon>
        <taxon>Streptosporangiales</taxon>
        <taxon>Nocardiopsidaceae</taxon>
        <taxon>Actinorugispora</taxon>
    </lineage>
</organism>
<dbReference type="AlphaFoldDB" id="A0A4R6UZL7"/>
<reference evidence="3 4" key="1">
    <citation type="submission" date="2019-03" db="EMBL/GenBank/DDBJ databases">
        <title>Genomic Encyclopedia of Type Strains, Phase IV (KMG-IV): sequencing the most valuable type-strain genomes for metagenomic binning, comparative biology and taxonomic classification.</title>
        <authorList>
            <person name="Goeker M."/>
        </authorList>
    </citation>
    <scope>NUCLEOTIDE SEQUENCE [LARGE SCALE GENOMIC DNA]</scope>
    <source>
        <strain evidence="3 4">DSM 46770</strain>
    </source>
</reference>
<keyword evidence="2" id="KW-0732">Signal</keyword>
<feature type="region of interest" description="Disordered" evidence="1">
    <location>
        <begin position="35"/>
        <end position="54"/>
    </location>
</feature>
<feature type="signal peptide" evidence="2">
    <location>
        <begin position="1"/>
        <end position="30"/>
    </location>
</feature>
<evidence type="ECO:0000313" key="4">
    <source>
        <dbReference type="Proteomes" id="UP000295281"/>
    </source>
</evidence>
<evidence type="ECO:0000256" key="1">
    <source>
        <dbReference type="SAM" id="MobiDB-lite"/>
    </source>
</evidence>
<dbReference type="OrthoDB" id="3424196at2"/>
<comment type="caution">
    <text evidence="3">The sequence shown here is derived from an EMBL/GenBank/DDBJ whole genome shotgun (WGS) entry which is preliminary data.</text>
</comment>
<evidence type="ECO:0000256" key="2">
    <source>
        <dbReference type="SAM" id="SignalP"/>
    </source>
</evidence>
<feature type="chain" id="PRO_5020219988" description="PknH-like protein" evidence="2">
    <location>
        <begin position="31"/>
        <end position="242"/>
    </location>
</feature>
<dbReference type="EMBL" id="SNYN01000005">
    <property type="protein sequence ID" value="TDQ52924.1"/>
    <property type="molecule type" value="Genomic_DNA"/>
</dbReference>
<name>A0A4R6UZL7_9ACTN</name>
<sequence>MRTLRTTLPAASASLGAFALLFCLAGCVGAEEPEAASEAAPEEDSAPAPRSAGRLNEAQMVEFEDVTLLADKSEAGAYGELESVLQMDQLRESTELDKPQCLDAVNQWGRLPEVREAPASLATFGNGEETITHMLIELPEKAAEEAIDTVPPAECGTYQATAVDGTATTYTVRDLGIKTIGEESRAFVVETEVDGEQVLLYSLLYRNGGYLGTTSLLGGDDGEQRLVDFTTAALERENKVLG</sequence>
<evidence type="ECO:0008006" key="5">
    <source>
        <dbReference type="Google" id="ProtNLM"/>
    </source>
</evidence>
<feature type="compositionally biased region" description="Acidic residues" evidence="1">
    <location>
        <begin position="35"/>
        <end position="45"/>
    </location>
</feature>
<protein>
    <recommendedName>
        <fullName evidence="5">PknH-like protein</fullName>
    </recommendedName>
</protein>
<evidence type="ECO:0000313" key="3">
    <source>
        <dbReference type="EMBL" id="TDQ52924.1"/>
    </source>
</evidence>
<gene>
    <name evidence="3" type="ORF">EV190_10541</name>
</gene>
<dbReference type="RefSeq" id="WP_133741048.1">
    <property type="nucleotide sequence ID" value="NZ_SNYN01000005.1"/>
</dbReference>
<dbReference type="Proteomes" id="UP000295281">
    <property type="component" value="Unassembled WGS sequence"/>
</dbReference>
<proteinExistence type="predicted"/>